<accession>A0A2T8FEX1</accession>
<keyword evidence="2" id="KW-1185">Reference proteome</keyword>
<dbReference type="RefSeq" id="WP_116570398.1">
    <property type="nucleotide sequence ID" value="NZ_QDGZ01000001.1"/>
</dbReference>
<dbReference type="Proteomes" id="UP000246018">
    <property type="component" value="Unassembled WGS sequence"/>
</dbReference>
<organism evidence="1 2">
    <name type="scientific">Nocardioides gansuensis</name>
    <dbReference type="NCBI Taxonomy" id="2138300"/>
    <lineage>
        <taxon>Bacteria</taxon>
        <taxon>Bacillati</taxon>
        <taxon>Actinomycetota</taxon>
        <taxon>Actinomycetes</taxon>
        <taxon>Propionibacteriales</taxon>
        <taxon>Nocardioidaceae</taxon>
        <taxon>Nocardioides</taxon>
    </lineage>
</organism>
<protein>
    <submittedName>
        <fullName evidence="1">Uncharacterized protein</fullName>
    </submittedName>
</protein>
<dbReference type="OrthoDB" id="3756619at2"/>
<dbReference type="AlphaFoldDB" id="A0A2T8FEX1"/>
<evidence type="ECO:0000313" key="1">
    <source>
        <dbReference type="EMBL" id="PVG84268.1"/>
    </source>
</evidence>
<sequence length="388" mass="42529">MTFDYSRLVELCLDIESYLGYLKGNELVVEYVEAQNVQGELYLIDHADEQIAGDYAILSYKSTPSDGQFACEFFGLRWVLPFDPQGDMPSWGPGYLDTLKEGARTSWESGATWASGIADYLKNLCGTFTEADVEKFQSVSIDLKNAIGLGLVPADFAASSNSDFGSTLVHWQGGWRDAFVTFYEHLPPRADLYASLVSITGDWVEGVGALVAAAQAGLLDFLQSVKDALAVQLGQWIEVGRTPESYDAPPDLGWVADIAGVAGDIVEVIPIVDKFAEIPGDVVQVAETIGDLKSAGDIIGKYVNTSGDDLPRRPIEFTMKTAEEIYNGLTSTMYDEFLGEFDKALQTLKTERAQSIVDSVNNVQGDRDWYPRSVPGIRNDSWESDDDN</sequence>
<evidence type="ECO:0000313" key="2">
    <source>
        <dbReference type="Proteomes" id="UP000246018"/>
    </source>
</evidence>
<gene>
    <name evidence="1" type="ORF">DDE18_01140</name>
</gene>
<dbReference type="EMBL" id="QDGZ01000001">
    <property type="protein sequence ID" value="PVG84268.1"/>
    <property type="molecule type" value="Genomic_DNA"/>
</dbReference>
<name>A0A2T8FEX1_9ACTN</name>
<comment type="caution">
    <text evidence="1">The sequence shown here is derived from an EMBL/GenBank/DDBJ whole genome shotgun (WGS) entry which is preliminary data.</text>
</comment>
<reference evidence="1 2" key="1">
    <citation type="submission" date="2018-04" db="EMBL/GenBank/DDBJ databases">
        <title>Genome of Nocardioides gansuensis WSJ-1.</title>
        <authorList>
            <person name="Wu S."/>
            <person name="Wang G."/>
        </authorList>
    </citation>
    <scope>NUCLEOTIDE SEQUENCE [LARGE SCALE GENOMIC DNA]</scope>
    <source>
        <strain evidence="1 2">WSJ-1</strain>
    </source>
</reference>
<proteinExistence type="predicted"/>